<evidence type="ECO:0000256" key="1">
    <source>
        <dbReference type="SAM" id="Phobius"/>
    </source>
</evidence>
<gene>
    <name evidence="2" type="primary">PmlGA01_070014500</name>
    <name evidence="2" type="ORF">PMLGA01_070014500</name>
</gene>
<accession>A0A1C3KBF9</accession>
<feature type="transmembrane region" description="Helical" evidence="1">
    <location>
        <begin position="268"/>
        <end position="285"/>
    </location>
</feature>
<protein>
    <submittedName>
        <fullName evidence="2">Uncharacterized protein</fullName>
    </submittedName>
</protein>
<feature type="transmembrane region" description="Helical" evidence="1">
    <location>
        <begin position="171"/>
        <end position="189"/>
    </location>
</feature>
<sequence>MARNYYQNVAVITCLIILLCEIYSGYNIDELFFNNNLRSFNFFKDSHVRISELKINEGYLFKPSKNINIELALSALNGIEFEKENEYRNKKEFSNNSHIEIKEWNKITKNDFFLNKNLGEKEDITKGIPEPYHISNIRDSINNSIKFYFTPSDKAEYGMEIIYKGTCIPQIYDNIFLIFVLSFMYLFSIKTLCQGYIKGKHVAKEYIPKISTLFTFFVILKSLLVLFPAILSSFVCLILTFYFFSISMNPCANIYFLENTKIKKEPIGWVLIVYSESLLIGNILYHFICSSKVLVYLVRHIQNDLLVHLICILVLLLIASFIFFLMISNIFPAKKAQNFVFSFTSSYLIISCYTYFYNLFALRFLNHTNIFQIEPVMFFSYFPKFAFNKQNIFALFVLLIMTFVSIIWPKLLKIINNALATKKKKKKNTHRKKTTNKYDVILNYFT</sequence>
<feature type="transmembrane region" description="Helical" evidence="1">
    <location>
        <begin position="305"/>
        <end position="327"/>
    </location>
</feature>
<proteinExistence type="predicted"/>
<dbReference type="AlphaFoldDB" id="A0A1C3KBF9"/>
<feature type="transmembrane region" description="Helical" evidence="1">
    <location>
        <begin position="392"/>
        <end position="412"/>
    </location>
</feature>
<evidence type="ECO:0000313" key="3">
    <source>
        <dbReference type="Proteomes" id="UP000219799"/>
    </source>
</evidence>
<dbReference type="VEuPathDB" id="PlasmoDB:PmUG01_07023800"/>
<reference evidence="2 3" key="1">
    <citation type="submission" date="2016-06" db="EMBL/GenBank/DDBJ databases">
        <authorList>
            <consortium name="Pathogen Informatics"/>
        </authorList>
    </citation>
    <scope>NUCLEOTIDE SEQUENCE [LARGE SCALE GENOMIC DNA]</scope>
    <source>
        <strain evidence="2">PmlGA01</strain>
    </source>
</reference>
<keyword evidence="1" id="KW-0472">Membrane</keyword>
<organism evidence="2 3">
    <name type="scientific">Plasmodium malariae</name>
    <dbReference type="NCBI Taxonomy" id="5858"/>
    <lineage>
        <taxon>Eukaryota</taxon>
        <taxon>Sar</taxon>
        <taxon>Alveolata</taxon>
        <taxon>Apicomplexa</taxon>
        <taxon>Aconoidasida</taxon>
        <taxon>Haemosporida</taxon>
        <taxon>Plasmodiidae</taxon>
        <taxon>Plasmodium</taxon>
        <taxon>Plasmodium (Plasmodium)</taxon>
    </lineage>
</organism>
<dbReference type="Proteomes" id="UP000219799">
    <property type="component" value="Chromosome 7"/>
</dbReference>
<evidence type="ECO:0000313" key="2">
    <source>
        <dbReference type="EMBL" id="SBT70898.1"/>
    </source>
</evidence>
<keyword evidence="1" id="KW-0812">Transmembrane</keyword>
<keyword evidence="1" id="KW-1133">Transmembrane helix</keyword>
<feature type="transmembrane region" description="Helical" evidence="1">
    <location>
        <begin position="339"/>
        <end position="357"/>
    </location>
</feature>
<dbReference type="EMBL" id="LT594495">
    <property type="protein sequence ID" value="SBT70898.1"/>
    <property type="molecule type" value="Genomic_DNA"/>
</dbReference>
<name>A0A1C3KBF9_PLAMA</name>